<evidence type="ECO:0000256" key="2">
    <source>
        <dbReference type="ARBA" id="ARBA00023002"/>
    </source>
</evidence>
<dbReference type="AlphaFoldDB" id="A0A2W2AVB0"/>
<dbReference type="GO" id="GO:0016491">
    <property type="term" value="F:oxidoreductase activity"/>
    <property type="evidence" value="ECO:0007669"/>
    <property type="project" value="UniProtKB-KW"/>
</dbReference>
<dbReference type="NCBIfam" id="NF009466">
    <property type="entry name" value="PRK12826.1-2"/>
    <property type="match status" value="1"/>
</dbReference>
<gene>
    <name evidence="3" type="ORF">DN068_17675</name>
</gene>
<dbReference type="PRINTS" id="PR00080">
    <property type="entry name" value="SDRFAMILY"/>
</dbReference>
<dbReference type="FunFam" id="3.40.50.720:FF:000084">
    <property type="entry name" value="Short-chain dehydrogenase reductase"/>
    <property type="match status" value="1"/>
</dbReference>
<dbReference type="RefSeq" id="WP_111000254.1">
    <property type="nucleotide sequence ID" value="NZ_QKTW01000022.1"/>
</dbReference>
<dbReference type="Gene3D" id="3.40.50.720">
    <property type="entry name" value="NAD(P)-binding Rossmann-like Domain"/>
    <property type="match status" value="1"/>
</dbReference>
<dbReference type="InterPro" id="IPR002347">
    <property type="entry name" value="SDR_fam"/>
</dbReference>
<organism evidence="3 4">
    <name type="scientific">Taibaiella soli</name>
    <dbReference type="NCBI Taxonomy" id="1649169"/>
    <lineage>
        <taxon>Bacteria</taxon>
        <taxon>Pseudomonadati</taxon>
        <taxon>Bacteroidota</taxon>
        <taxon>Chitinophagia</taxon>
        <taxon>Chitinophagales</taxon>
        <taxon>Chitinophagaceae</taxon>
        <taxon>Taibaiella</taxon>
    </lineage>
</organism>
<dbReference type="Proteomes" id="UP000248745">
    <property type="component" value="Unassembled WGS sequence"/>
</dbReference>
<dbReference type="OrthoDB" id="597477at2"/>
<comment type="caution">
    <text evidence="3">The sequence shown here is derived from an EMBL/GenBank/DDBJ whole genome shotgun (WGS) entry which is preliminary data.</text>
</comment>
<evidence type="ECO:0000313" key="4">
    <source>
        <dbReference type="Proteomes" id="UP000248745"/>
    </source>
</evidence>
<reference evidence="3 4" key="1">
    <citation type="submission" date="2018-06" db="EMBL/GenBank/DDBJ databases">
        <title>Mucibacter soli gen. nov., sp. nov., a new member of the family Chitinophagaceae producing mucin.</title>
        <authorList>
            <person name="Kim M.-K."/>
            <person name="Park S."/>
            <person name="Kim T.-S."/>
            <person name="Joung Y."/>
            <person name="Han J.-H."/>
            <person name="Kim S.B."/>
        </authorList>
    </citation>
    <scope>NUCLEOTIDE SEQUENCE [LARGE SCALE GENOMIC DNA]</scope>
    <source>
        <strain evidence="3 4">R1-15</strain>
    </source>
</reference>
<evidence type="ECO:0000256" key="1">
    <source>
        <dbReference type="ARBA" id="ARBA00006484"/>
    </source>
</evidence>
<protein>
    <submittedName>
        <fullName evidence="3">Short-chain dehydrogenase</fullName>
    </submittedName>
</protein>
<dbReference type="NCBIfam" id="NF005559">
    <property type="entry name" value="PRK07231.1"/>
    <property type="match status" value="1"/>
</dbReference>
<dbReference type="PANTHER" id="PTHR24321:SF8">
    <property type="entry name" value="ESTRADIOL 17-BETA-DEHYDROGENASE 8-RELATED"/>
    <property type="match status" value="1"/>
</dbReference>
<dbReference type="SUPFAM" id="SSF51735">
    <property type="entry name" value="NAD(P)-binding Rossmann-fold domains"/>
    <property type="match status" value="1"/>
</dbReference>
<sequence length="250" mass="26428">MNILNGKVALVTGATSGIGKSIALLYAANGAKVMVSGRNEKSGQEVVREIQSKGGDAAFFKADVSDPEQCRALIQSVVSTFGRIDIACNNAGVSGGLSLVVDYEVASWKDVLDTNLNSVFYCMKYELDAMGKQNAPGVIINMSSVLGLTGEMGLSAYVASKHAIIGLTKSAALENATKGIRINTVCPAYIETPILDVLSSEQRKAIESLQPVMRIGKPEEVAELVLWLSSDKASFVTGSHYSVDGGYLAR</sequence>
<dbReference type="EMBL" id="QKTW01000022">
    <property type="protein sequence ID" value="PZF71884.1"/>
    <property type="molecule type" value="Genomic_DNA"/>
</dbReference>
<dbReference type="InterPro" id="IPR020904">
    <property type="entry name" value="Sc_DH/Rdtase_CS"/>
</dbReference>
<proteinExistence type="inferred from homology"/>
<dbReference type="PANTHER" id="PTHR24321">
    <property type="entry name" value="DEHYDROGENASES, SHORT CHAIN"/>
    <property type="match status" value="1"/>
</dbReference>
<dbReference type="PROSITE" id="PS00061">
    <property type="entry name" value="ADH_SHORT"/>
    <property type="match status" value="1"/>
</dbReference>
<accession>A0A2W2AVB0</accession>
<keyword evidence="2" id="KW-0560">Oxidoreductase</keyword>
<name>A0A2W2AVB0_9BACT</name>
<dbReference type="PRINTS" id="PR00081">
    <property type="entry name" value="GDHRDH"/>
</dbReference>
<dbReference type="InterPro" id="IPR036291">
    <property type="entry name" value="NAD(P)-bd_dom_sf"/>
</dbReference>
<evidence type="ECO:0000313" key="3">
    <source>
        <dbReference type="EMBL" id="PZF71884.1"/>
    </source>
</evidence>
<comment type="similarity">
    <text evidence="1">Belongs to the short-chain dehydrogenases/reductases (SDR) family.</text>
</comment>
<dbReference type="Pfam" id="PF13561">
    <property type="entry name" value="adh_short_C2"/>
    <property type="match status" value="1"/>
</dbReference>
<keyword evidence="4" id="KW-1185">Reference proteome</keyword>